<feature type="compositionally biased region" description="Polar residues" evidence="2">
    <location>
        <begin position="499"/>
        <end position="510"/>
    </location>
</feature>
<feature type="region of interest" description="Disordered" evidence="2">
    <location>
        <begin position="582"/>
        <end position="604"/>
    </location>
</feature>
<accession>A0A8J4WLH3</accession>
<sequence length="695" mass="76761">MNNSGSQQTHDRRTSVNDRKQWNYTLLYTSGIKRTAETTALSYSVPTLVIMNGHAGTLPLSVHAKTSSAPAYSLLRDVNGLAALKGPEEPIGRYTVLSKSVTKKNGLAKGGYYVTNHCTRTPVADSSRRSQSQHNIERSYVPSISTSLNHQQQPASQSQRCVFNGDLYTSALESKGISITNGNPKAATRYEEPQNNKSNHTVTSTFFLRESVINRDTKNRSVGGSLSCGQPSPSSTAEDSVVSAISPNGFRVEHRPQHHSYWLHQSELALPTNRADLPVALVNGTGHPRSEKRVASVTSLEAETQGVHPNSSLSKLDRNHNPSYYSTTNMIYSNHQSKNDPEDYYNTFVTGPSHRKIQTLHGSGGAQRRFPSDTTLNFTPRDGTQVYTSGNKPGPVTIPARSRSAQPSPGPSPMASPTTFYRASESNLSSQDGHGMDKRSRIGRPQHVDLQFSGTQRVTSSPPNMDKSRSFMPNGTDDDIESPILPSVREIIRQVEAMTQSNAATSTTDISAVGQGGSTSGIPRYQRNLSQSQQQQQQRRTSEHLTRSGGILRQVGSSQRTPSAPQLRSVQYTPIQAKFNSITNATPQPRNAAPPVPPHGSTRTSKTIIGAFTRRPEQTYSTTESSQPQRYEFSNTSTVNKKTELLSNLPTDYQKLREAFIEQRREIQRLRKQLSEKDQLIGQLQNDLRLYEPWR</sequence>
<gene>
    <name evidence="3" type="ORF">PHET_01180</name>
</gene>
<feature type="compositionally biased region" description="Polar residues" evidence="2">
    <location>
        <begin position="618"/>
        <end position="636"/>
    </location>
</feature>
<feature type="compositionally biased region" description="Polar residues" evidence="2">
    <location>
        <begin position="220"/>
        <end position="240"/>
    </location>
</feature>
<feature type="region of interest" description="Disordered" evidence="2">
    <location>
        <begin position="179"/>
        <end position="199"/>
    </location>
</feature>
<reference evidence="3" key="1">
    <citation type="submission" date="2019-05" db="EMBL/GenBank/DDBJ databases">
        <title>Annotation for the trematode Paragonimus heterotremus.</title>
        <authorList>
            <person name="Choi Y.-J."/>
        </authorList>
    </citation>
    <scope>NUCLEOTIDE SEQUENCE</scope>
    <source>
        <strain evidence="3">LC</strain>
    </source>
</reference>
<dbReference type="OrthoDB" id="6236174at2759"/>
<organism evidence="3 4">
    <name type="scientific">Paragonimus heterotremus</name>
    <dbReference type="NCBI Taxonomy" id="100268"/>
    <lineage>
        <taxon>Eukaryota</taxon>
        <taxon>Metazoa</taxon>
        <taxon>Spiralia</taxon>
        <taxon>Lophotrochozoa</taxon>
        <taxon>Platyhelminthes</taxon>
        <taxon>Trematoda</taxon>
        <taxon>Digenea</taxon>
        <taxon>Plagiorchiida</taxon>
        <taxon>Troglotremata</taxon>
        <taxon>Troglotrematidae</taxon>
        <taxon>Paragonimus</taxon>
    </lineage>
</organism>
<protein>
    <submittedName>
        <fullName evidence="3">Uncharacterized protein</fullName>
    </submittedName>
</protein>
<keyword evidence="4" id="KW-1185">Reference proteome</keyword>
<feature type="region of interest" description="Disordered" evidence="2">
    <location>
        <begin position="359"/>
        <end position="482"/>
    </location>
</feature>
<feature type="region of interest" description="Disordered" evidence="2">
    <location>
        <begin position="218"/>
        <end position="240"/>
    </location>
</feature>
<name>A0A8J4WLH3_9TREM</name>
<evidence type="ECO:0000256" key="2">
    <source>
        <dbReference type="SAM" id="MobiDB-lite"/>
    </source>
</evidence>
<dbReference type="Proteomes" id="UP000748531">
    <property type="component" value="Unassembled WGS sequence"/>
</dbReference>
<keyword evidence="1" id="KW-0175">Coiled coil</keyword>
<proteinExistence type="predicted"/>
<feature type="coiled-coil region" evidence="1">
    <location>
        <begin position="653"/>
        <end position="687"/>
    </location>
</feature>
<dbReference type="EMBL" id="LUCH01000365">
    <property type="protein sequence ID" value="KAF5405339.1"/>
    <property type="molecule type" value="Genomic_DNA"/>
</dbReference>
<dbReference type="AlphaFoldDB" id="A0A8J4WLH3"/>
<feature type="compositionally biased region" description="Polar residues" evidence="2">
    <location>
        <begin position="452"/>
        <end position="463"/>
    </location>
</feature>
<evidence type="ECO:0000313" key="4">
    <source>
        <dbReference type="Proteomes" id="UP000748531"/>
    </source>
</evidence>
<feature type="compositionally biased region" description="Polar residues" evidence="2">
    <location>
        <begin position="555"/>
        <end position="569"/>
    </location>
</feature>
<feature type="region of interest" description="Disordered" evidence="2">
    <location>
        <begin position="616"/>
        <end position="636"/>
    </location>
</feature>
<comment type="caution">
    <text evidence="3">The sequence shown here is derived from an EMBL/GenBank/DDBJ whole genome shotgun (WGS) entry which is preliminary data.</text>
</comment>
<feature type="region of interest" description="Disordered" evidence="2">
    <location>
        <begin position="499"/>
        <end position="569"/>
    </location>
</feature>
<evidence type="ECO:0000256" key="1">
    <source>
        <dbReference type="SAM" id="Coils"/>
    </source>
</evidence>
<evidence type="ECO:0000313" key="3">
    <source>
        <dbReference type="EMBL" id="KAF5405339.1"/>
    </source>
</evidence>
<feature type="compositionally biased region" description="Polar residues" evidence="2">
    <location>
        <begin position="415"/>
        <end position="432"/>
    </location>
</feature>